<feature type="domain" description="Indole-3-glycerol phosphate synthase" evidence="10">
    <location>
        <begin position="48"/>
        <end position="300"/>
    </location>
</feature>
<keyword evidence="5" id="KW-0028">Amino-acid biosynthesis</keyword>
<evidence type="ECO:0000256" key="7">
    <source>
        <dbReference type="ARBA" id="ARBA00022822"/>
    </source>
</evidence>
<dbReference type="PATRIC" id="fig|888050.3.peg.1407"/>
<dbReference type="InterPro" id="IPR013785">
    <property type="entry name" value="Aldolase_TIM"/>
</dbReference>
<dbReference type="Proteomes" id="UP000013015">
    <property type="component" value="Unassembled WGS sequence"/>
</dbReference>
<evidence type="ECO:0000256" key="4">
    <source>
        <dbReference type="ARBA" id="ARBA00012362"/>
    </source>
</evidence>
<dbReference type="HOGENOM" id="CLU_034247_0_0_11"/>
<evidence type="ECO:0000313" key="12">
    <source>
        <dbReference type="Proteomes" id="UP000013015"/>
    </source>
</evidence>
<evidence type="ECO:0000256" key="2">
    <source>
        <dbReference type="ARBA" id="ARBA00004696"/>
    </source>
</evidence>
<dbReference type="InterPro" id="IPR011060">
    <property type="entry name" value="RibuloseP-bd_barrel"/>
</dbReference>
<dbReference type="UniPathway" id="UPA00035">
    <property type="reaction ID" value="UER00043"/>
</dbReference>
<dbReference type="EMBL" id="AQHZ01000024">
    <property type="protein sequence ID" value="ENO17560.1"/>
    <property type="molecule type" value="Genomic_DNA"/>
</dbReference>
<dbReference type="GO" id="GO:0004640">
    <property type="term" value="F:phosphoribosylanthranilate isomerase activity"/>
    <property type="evidence" value="ECO:0007669"/>
    <property type="project" value="TreeGrafter"/>
</dbReference>
<dbReference type="SUPFAM" id="SSF51366">
    <property type="entry name" value="Ribulose-phoshate binding barrel"/>
    <property type="match status" value="1"/>
</dbReference>
<evidence type="ECO:0000256" key="3">
    <source>
        <dbReference type="ARBA" id="ARBA00008737"/>
    </source>
</evidence>
<keyword evidence="12" id="KW-1185">Reference proteome</keyword>
<dbReference type="InterPro" id="IPR045186">
    <property type="entry name" value="Indole-3-glycerol_P_synth"/>
</dbReference>
<reference evidence="11 12" key="1">
    <citation type="submission" date="2013-03" db="EMBL/GenBank/DDBJ databases">
        <title>Reference genome for the Human Microbiome Project.</title>
        <authorList>
            <person name="Aqrawi P."/>
            <person name="Ayvaz T."/>
            <person name="Bess C."/>
            <person name="Blankenburg K."/>
            <person name="Coyle M."/>
            <person name="Deng J."/>
            <person name="Forbes L."/>
            <person name="Fowler G."/>
            <person name="Francisco L."/>
            <person name="Fu Q."/>
            <person name="Gibbs R."/>
            <person name="Gross S."/>
            <person name="Gubbala S."/>
            <person name="Hale W."/>
            <person name="Hemphill L."/>
            <person name="Highlander S."/>
            <person name="Hirani K."/>
            <person name="Jackson L."/>
            <person name="Jakkamsetti A."/>
            <person name="Javaid M."/>
            <person name="Jayaseelan J.C."/>
            <person name="Jiang H."/>
            <person name="Joshi V."/>
            <person name="Korchina V."/>
            <person name="Kovar C."/>
            <person name="Lara F."/>
            <person name="Lee S."/>
            <person name="Liu Y."/>
            <person name="Mata R."/>
            <person name="Mathew T."/>
            <person name="Munidasa M."/>
            <person name="Muzny D."/>
            <person name="Nazareth L."/>
            <person name="Ngo R."/>
            <person name="Nguyen L."/>
            <person name="Nguyen N."/>
            <person name="Okwuonu G."/>
            <person name="Ongeri F."/>
            <person name="Palculict T."/>
            <person name="Patil S."/>
            <person name="Petrosino J."/>
            <person name="Pham C."/>
            <person name="Pham P."/>
            <person name="Pu L.-L."/>
            <person name="Qin X."/>
            <person name="Qu J."/>
            <person name="Reid J."/>
            <person name="Ross M."/>
            <person name="Ruth R."/>
            <person name="Saada N."/>
            <person name="San Lucas F."/>
            <person name="Santibanez J."/>
            <person name="Shang Y."/>
            <person name="Simmons D."/>
            <person name="Song X.-Z."/>
            <person name="Tang L.-Y."/>
            <person name="Thornton R."/>
            <person name="Warren J."/>
            <person name="Weissenberger G."/>
            <person name="Wilczek-Boney K."/>
            <person name="Worley K."/>
            <person name="Youmans B."/>
            <person name="Zhang J."/>
            <person name="Zhang L."/>
            <person name="Zhao Z."/>
            <person name="Zhou C."/>
            <person name="Zhu D."/>
            <person name="Zhu Y."/>
        </authorList>
    </citation>
    <scope>NUCLEOTIDE SEQUENCE [LARGE SCALE GENOMIC DNA]</scope>
    <source>
        <strain evidence="11 12">F0333</strain>
    </source>
</reference>
<evidence type="ECO:0000256" key="6">
    <source>
        <dbReference type="ARBA" id="ARBA00022793"/>
    </source>
</evidence>
<dbReference type="GO" id="GO:0004425">
    <property type="term" value="F:indole-3-glycerol-phosphate synthase activity"/>
    <property type="evidence" value="ECO:0007669"/>
    <property type="project" value="UniProtKB-EC"/>
</dbReference>
<accession>N6W4V0</accession>
<proteinExistence type="inferred from homology"/>
<evidence type="ECO:0000256" key="9">
    <source>
        <dbReference type="ARBA" id="ARBA00023239"/>
    </source>
</evidence>
<dbReference type="STRING" id="888050.HMPREF9004_1470"/>
<dbReference type="EC" id="4.1.1.48" evidence="4"/>
<evidence type="ECO:0000256" key="1">
    <source>
        <dbReference type="ARBA" id="ARBA00001633"/>
    </source>
</evidence>
<name>N6W4V0_9ACTO</name>
<comment type="similarity">
    <text evidence="3">Belongs to the TrpC family.</text>
</comment>
<comment type="catalytic activity">
    <reaction evidence="1">
        <text>1-(2-carboxyphenylamino)-1-deoxy-D-ribulose 5-phosphate + H(+) = (1S,2R)-1-C-(indol-3-yl)glycerol 3-phosphate + CO2 + H2O</text>
        <dbReference type="Rhea" id="RHEA:23476"/>
        <dbReference type="ChEBI" id="CHEBI:15377"/>
        <dbReference type="ChEBI" id="CHEBI:15378"/>
        <dbReference type="ChEBI" id="CHEBI:16526"/>
        <dbReference type="ChEBI" id="CHEBI:58613"/>
        <dbReference type="ChEBI" id="CHEBI:58866"/>
        <dbReference type="EC" id="4.1.1.48"/>
    </reaction>
</comment>
<dbReference type="InterPro" id="IPR013798">
    <property type="entry name" value="Indole-3-glycerol_P_synth_dom"/>
</dbReference>
<evidence type="ECO:0000313" key="11">
    <source>
        <dbReference type="EMBL" id="ENO17560.1"/>
    </source>
</evidence>
<evidence type="ECO:0000259" key="10">
    <source>
        <dbReference type="Pfam" id="PF00218"/>
    </source>
</evidence>
<dbReference type="PANTHER" id="PTHR22854">
    <property type="entry name" value="TRYPTOPHAN BIOSYNTHESIS PROTEIN"/>
    <property type="match status" value="1"/>
</dbReference>
<keyword evidence="8" id="KW-0057">Aromatic amino acid biosynthesis</keyword>
<dbReference type="PANTHER" id="PTHR22854:SF2">
    <property type="entry name" value="INDOLE-3-GLYCEROL-PHOSPHATE SYNTHASE"/>
    <property type="match status" value="1"/>
</dbReference>
<dbReference type="eggNOG" id="COG0134">
    <property type="taxonomic scope" value="Bacteria"/>
</dbReference>
<dbReference type="Gene3D" id="3.20.20.70">
    <property type="entry name" value="Aldolase class I"/>
    <property type="match status" value="1"/>
</dbReference>
<evidence type="ECO:0000256" key="8">
    <source>
        <dbReference type="ARBA" id="ARBA00023141"/>
    </source>
</evidence>
<comment type="caution">
    <text evidence="11">The sequence shown here is derived from an EMBL/GenBank/DDBJ whole genome shotgun (WGS) entry which is preliminary data.</text>
</comment>
<keyword evidence="7" id="KW-0822">Tryptophan biosynthesis</keyword>
<dbReference type="AlphaFoldDB" id="N6W4V0"/>
<keyword evidence="6" id="KW-0210">Decarboxylase</keyword>
<keyword evidence="9 11" id="KW-0456">Lyase</keyword>
<dbReference type="GO" id="GO:0000162">
    <property type="term" value="P:L-tryptophan biosynthetic process"/>
    <property type="evidence" value="ECO:0007669"/>
    <property type="project" value="UniProtKB-UniPathway"/>
</dbReference>
<dbReference type="Pfam" id="PF00218">
    <property type="entry name" value="IGPS"/>
    <property type="match status" value="1"/>
</dbReference>
<dbReference type="FunFam" id="3.20.20.70:FF:000024">
    <property type="entry name" value="Indole-3-glycerol phosphate synthase"/>
    <property type="match status" value="1"/>
</dbReference>
<evidence type="ECO:0000256" key="5">
    <source>
        <dbReference type="ARBA" id="ARBA00022605"/>
    </source>
</evidence>
<sequence>MNDARSIHELFRLGDSASYPEQISASRTYRDTIASPVVKEEEQSMSFLNEVIKDVLADLHQREALVPMEEIKERALRAPDALDALAKLKGRVGAVSIIAEIKRNMPPKDRLSPIPDAGALASLYEAGGASAVSVFTESHHFGGCLADLDAVRKAVDLPIMRKDIIMTPYQIHESRAHGADLVLLLASVLEDPALVCFLDRVHSLGMHALVEVHSRLEALRALEAGAKIIGVNARDLHTFEVDRDKVEQVLDVIPPEVVAVAESGVRGPRDVFQYAKWGADAVLVGEALVTSADPLADVKDMVSAGSHPALLKDRKARVRRALEDH</sequence>
<dbReference type="NCBIfam" id="NF001369">
    <property type="entry name" value="PRK00278.1-1"/>
    <property type="match status" value="1"/>
</dbReference>
<organism evidence="11 12">
    <name type="scientific">Schaalia cardiffensis F0333</name>
    <dbReference type="NCBI Taxonomy" id="888050"/>
    <lineage>
        <taxon>Bacteria</taxon>
        <taxon>Bacillati</taxon>
        <taxon>Actinomycetota</taxon>
        <taxon>Actinomycetes</taxon>
        <taxon>Actinomycetales</taxon>
        <taxon>Actinomycetaceae</taxon>
        <taxon>Schaalia</taxon>
    </lineage>
</organism>
<comment type="pathway">
    <text evidence="2">Amino-acid biosynthesis; L-tryptophan biosynthesis; L-tryptophan from chorismate: step 4/5.</text>
</comment>
<protein>
    <recommendedName>
        <fullName evidence="4">indole-3-glycerol-phosphate synthase</fullName>
        <ecNumber evidence="4">4.1.1.48</ecNumber>
    </recommendedName>
</protein>
<dbReference type="CDD" id="cd00331">
    <property type="entry name" value="IGPS"/>
    <property type="match status" value="1"/>
</dbReference>
<gene>
    <name evidence="11" type="primary">trpC</name>
    <name evidence="11" type="ORF">HMPREF9004_1470</name>
</gene>